<dbReference type="EMBL" id="JAHCVI010000003">
    <property type="protein sequence ID" value="KAG7288314.1"/>
    <property type="molecule type" value="Genomic_DNA"/>
</dbReference>
<dbReference type="PANTHER" id="PTHR11085">
    <property type="entry name" value="NAD-DEPENDENT PROTEIN DEACYLASE SIRTUIN-5, MITOCHONDRIAL-RELATED"/>
    <property type="match status" value="1"/>
</dbReference>
<feature type="region of interest" description="Disordered" evidence="5">
    <location>
        <begin position="62"/>
        <end position="98"/>
    </location>
</feature>
<dbReference type="AlphaFoldDB" id="A0AAD4EVH2"/>
<evidence type="ECO:0000313" key="8">
    <source>
        <dbReference type="Proteomes" id="UP001197093"/>
    </source>
</evidence>
<dbReference type="Pfam" id="PF02146">
    <property type="entry name" value="SIR2"/>
    <property type="match status" value="3"/>
</dbReference>
<dbReference type="InterPro" id="IPR029035">
    <property type="entry name" value="DHS-like_NAD/FAD-binding_dom"/>
</dbReference>
<dbReference type="GO" id="GO:0070403">
    <property type="term" value="F:NAD+ binding"/>
    <property type="evidence" value="ECO:0007669"/>
    <property type="project" value="InterPro"/>
</dbReference>
<feature type="compositionally biased region" description="Low complexity" evidence="5">
    <location>
        <begin position="383"/>
        <end position="396"/>
    </location>
</feature>
<feature type="region of interest" description="Disordered" evidence="5">
    <location>
        <begin position="932"/>
        <end position="1034"/>
    </location>
</feature>
<dbReference type="InterPro" id="IPR050134">
    <property type="entry name" value="NAD-dep_sirtuin_deacylases"/>
</dbReference>
<accession>A0AAD4EVH2</accession>
<proteinExistence type="inferred from homology"/>
<evidence type="ECO:0000256" key="3">
    <source>
        <dbReference type="ARBA" id="ARBA00023027"/>
    </source>
</evidence>
<comment type="caution">
    <text evidence="7">The sequence shown here is derived from an EMBL/GenBank/DDBJ whole genome shotgun (WGS) entry which is preliminary data.</text>
</comment>
<evidence type="ECO:0000256" key="2">
    <source>
        <dbReference type="ARBA" id="ARBA00022679"/>
    </source>
</evidence>
<gene>
    <name evidence="7" type="ORF">NEMBOFW57_007845</name>
</gene>
<feature type="region of interest" description="Disordered" evidence="5">
    <location>
        <begin position="199"/>
        <end position="280"/>
    </location>
</feature>
<dbReference type="InterPro" id="IPR003000">
    <property type="entry name" value="Sirtuin"/>
</dbReference>
<feature type="region of interest" description="Disordered" evidence="5">
    <location>
        <begin position="872"/>
        <end position="914"/>
    </location>
</feature>
<dbReference type="PROSITE" id="PS50305">
    <property type="entry name" value="SIRTUIN"/>
    <property type="match status" value="1"/>
</dbReference>
<dbReference type="GO" id="GO:0017136">
    <property type="term" value="F:histone deacetylase activity, NAD-dependent"/>
    <property type="evidence" value="ECO:0007669"/>
    <property type="project" value="TreeGrafter"/>
</dbReference>
<reference evidence="7" key="1">
    <citation type="submission" date="2023-02" db="EMBL/GenBank/DDBJ databases">
        <authorList>
            <person name="Palmer J.M."/>
        </authorList>
    </citation>
    <scope>NUCLEOTIDE SEQUENCE</scope>
    <source>
        <strain evidence="7">FW57</strain>
    </source>
</reference>
<evidence type="ECO:0000313" key="7">
    <source>
        <dbReference type="EMBL" id="KAG7288314.1"/>
    </source>
</evidence>
<keyword evidence="8" id="KW-1185">Reference proteome</keyword>
<feature type="compositionally biased region" description="Polar residues" evidence="5">
    <location>
        <begin position="932"/>
        <end position="943"/>
    </location>
</feature>
<feature type="compositionally biased region" description="Low complexity" evidence="5">
    <location>
        <begin position="252"/>
        <end position="280"/>
    </location>
</feature>
<dbReference type="SUPFAM" id="SSF52467">
    <property type="entry name" value="DHS-like NAD/FAD-binding domain"/>
    <property type="match status" value="1"/>
</dbReference>
<organism evidence="7 8">
    <name type="scientific">Staphylotrichum longicolle</name>
    <dbReference type="NCBI Taxonomy" id="669026"/>
    <lineage>
        <taxon>Eukaryota</taxon>
        <taxon>Fungi</taxon>
        <taxon>Dikarya</taxon>
        <taxon>Ascomycota</taxon>
        <taxon>Pezizomycotina</taxon>
        <taxon>Sordariomycetes</taxon>
        <taxon>Sordariomycetidae</taxon>
        <taxon>Sordariales</taxon>
        <taxon>Chaetomiaceae</taxon>
        <taxon>Staphylotrichum</taxon>
    </lineage>
</organism>
<dbReference type="InterPro" id="IPR026590">
    <property type="entry name" value="Ssirtuin_cat_dom"/>
</dbReference>
<feature type="domain" description="Deacetylase sirtuin-type" evidence="6">
    <location>
        <begin position="7"/>
        <end position="658"/>
    </location>
</feature>
<sequence length="1140" mass="122927">MPTTHVEPGCDPLLQEIANALWKSRKVVVVTGAGISTNSGIPDFRSENGLYSLIQAQFDTAQQQTAGGNSDAETPELVIDSRPTKRQRRNYDDSEVETLPFPGLQNAAAKATVVVDKQDIAKREHPVRVSQPGGLLAHDLSDAHDASQLHQDGGLVKEEPVLTIPIRGPEPPAIRLLGPEVCSAQMDAEHASIEVLAEPAAPFPSSPPTLRLGTPRPRPRPHLLDLPPGSSSPLSSPPPVVYDPYQESTNCSSSLDTESSRSSSEEPSSVSTPLLSSQTSYTSSSRASLPIMKGRDLFDAQIWSCPIKTSVFYTFVSTLRDKVRAAEPTSSHRFVSVLRDARKLVRCYTQNIDQLEERVGLSTSLSLGAGSRYRFSARAGRSAGAAKSSNKGAEGAPDASQGASQPDEEQQGEPQFRGKPQPGHVAGDVSKDGTDGLPGDPPSQTTSDPSSTQDDVPSAPPAPNRGVECVFLHGSLAELRCFVCARTASWDEETRLADTLAGRQPTCPHCAGATAAREERGKRALGVGKLRPDIVLYGEDHPHAHLISPLVQHDLSLGPDMLLILGTSMRVHGLKVLVKEFAKAVHDRGGKVVFVNFTKPPESVWADIIDYWVQWDCDAWVGDLQERKPALWLPPGAVISDEEKQRMVKLSRRQSGTEPSKRKEGAEKASKKGRESDGLASSQKREDTGLSVQEEVQAEGPSPSLEEVPVPPPPPKGAPKKLVKIPREPKLNPDAKRPASVRDHKLNGAYLVWKITDDLRRITGSPTSATIPSPPPVAMRPKAKRSRKSAPATLEFQGMPHHRDININMTPQGSGTGEATPAILASSPLHRTFSAQADGPVINNDNSISAAVKSRKRKQAVTWRMVRGVETRVSLSDAQGPLPPAPPRAPSVPEPSPVPTPAQLGPPANPTPSAIDLAIEAGFRETDRLIAQMSQQTSRSVTPTPVHLPPLKTFLPPQPHLSSNHQREQGNDHQQQQEQHHEPQPQPHPQPQQQQQQQKLVPLEPKYFSPGPRKGISSNVGSPIASGNGGGANPLFNFRTRTWGGGHRGMMDSDMRVDMHMHMGMVMDTSIGSGMDMVMVRDMDMDMGRTMGMVTDVVMNLGRSMGTGTGMDMGAREKVTRESGGARTAVVVVVRARTSS</sequence>
<protein>
    <recommendedName>
        <fullName evidence="6">Deacetylase sirtuin-type domain-containing protein</fullName>
    </recommendedName>
</protein>
<keyword evidence="2" id="KW-0808">Transferase</keyword>
<evidence type="ECO:0000256" key="5">
    <source>
        <dbReference type="SAM" id="MobiDB-lite"/>
    </source>
</evidence>
<evidence type="ECO:0000256" key="1">
    <source>
        <dbReference type="ARBA" id="ARBA00006924"/>
    </source>
</evidence>
<comment type="caution">
    <text evidence="4">Lacks conserved residue(s) required for the propagation of feature annotation.</text>
</comment>
<dbReference type="Proteomes" id="UP001197093">
    <property type="component" value="Unassembled WGS sequence"/>
</dbReference>
<dbReference type="Gene3D" id="3.40.50.1220">
    <property type="entry name" value="TPP-binding domain"/>
    <property type="match status" value="2"/>
</dbReference>
<feature type="compositionally biased region" description="Low complexity" evidence="5">
    <location>
        <begin position="699"/>
        <end position="708"/>
    </location>
</feature>
<feature type="compositionally biased region" description="Low complexity" evidence="5">
    <location>
        <begin position="224"/>
        <end position="234"/>
    </location>
</feature>
<name>A0AAD4EVH2_9PEZI</name>
<dbReference type="PANTHER" id="PTHR11085:SF8">
    <property type="entry name" value="NAD-DEPENDENT HISTONE DEACETYLASE HST3"/>
    <property type="match status" value="1"/>
</dbReference>
<feature type="compositionally biased region" description="Low complexity" evidence="5">
    <location>
        <begin position="442"/>
        <end position="455"/>
    </location>
</feature>
<evidence type="ECO:0000256" key="4">
    <source>
        <dbReference type="PROSITE-ProRule" id="PRU00236"/>
    </source>
</evidence>
<feature type="region of interest" description="Disordered" evidence="5">
    <location>
        <begin position="643"/>
        <end position="742"/>
    </location>
</feature>
<evidence type="ECO:0000259" key="6">
    <source>
        <dbReference type="PROSITE" id="PS50305"/>
    </source>
</evidence>
<comment type="similarity">
    <text evidence="1">Belongs to the sirtuin family. Class I subfamily.</text>
</comment>
<feature type="region of interest" description="Disordered" evidence="5">
    <location>
        <begin position="764"/>
        <end position="791"/>
    </location>
</feature>
<feature type="compositionally biased region" description="Basic and acidic residues" evidence="5">
    <location>
        <begin position="725"/>
        <end position="742"/>
    </location>
</feature>
<feature type="compositionally biased region" description="Basic and acidic residues" evidence="5">
    <location>
        <begin position="659"/>
        <end position="688"/>
    </location>
</feature>
<keyword evidence="3" id="KW-0520">NAD</keyword>
<feature type="compositionally biased region" description="Pro residues" evidence="5">
    <location>
        <begin position="881"/>
        <end position="900"/>
    </location>
</feature>
<dbReference type="GO" id="GO:0005634">
    <property type="term" value="C:nucleus"/>
    <property type="evidence" value="ECO:0007669"/>
    <property type="project" value="TreeGrafter"/>
</dbReference>
<feature type="region of interest" description="Disordered" evidence="5">
    <location>
        <begin position="383"/>
        <end position="462"/>
    </location>
</feature>